<dbReference type="PANTHER" id="PTHR35304:SF1">
    <property type="entry name" value="OS05G0120300 PROTEIN"/>
    <property type="match status" value="1"/>
</dbReference>
<gene>
    <name evidence="1" type="primary">LOC115952970</name>
</gene>
<reference evidence="1" key="2">
    <citation type="submission" date="2021-01" db="UniProtKB">
        <authorList>
            <consortium name="EnsemblPlants"/>
        </authorList>
    </citation>
    <scope>IDENTIFICATION</scope>
</reference>
<dbReference type="RefSeq" id="XP_030926222.1">
    <property type="nucleotide sequence ID" value="XM_031070362.1"/>
</dbReference>
<dbReference type="OrthoDB" id="749576at2759"/>
<dbReference type="PANTHER" id="PTHR35304">
    <property type="entry name" value="OS05G0120300 PROTEIN-RELATED"/>
    <property type="match status" value="1"/>
</dbReference>
<dbReference type="EnsemblPlants" id="QL01p034494:mrna">
    <property type="protein sequence ID" value="QL01p034494:mrna:CDS:1"/>
    <property type="gene ID" value="QL01p034494"/>
</dbReference>
<evidence type="ECO:0000313" key="2">
    <source>
        <dbReference type="Proteomes" id="UP000594261"/>
    </source>
</evidence>
<dbReference type="GeneID" id="115952970"/>
<dbReference type="AlphaFoldDB" id="A0A7N2KPL4"/>
<dbReference type="InParanoid" id="A0A7N2KPL4"/>
<dbReference type="Proteomes" id="UP000594261">
    <property type="component" value="Chromosome 1"/>
</dbReference>
<dbReference type="OMA" id="STCIYDI"/>
<dbReference type="FunCoup" id="A0A7N2KPL4">
    <property type="interactions" value="9"/>
</dbReference>
<evidence type="ECO:0000313" key="1">
    <source>
        <dbReference type="EnsemblPlants" id="QL01p034494:mrna:CDS:1"/>
    </source>
</evidence>
<protein>
    <submittedName>
        <fullName evidence="1">Uncharacterized protein</fullName>
    </submittedName>
</protein>
<keyword evidence="2" id="KW-1185">Reference proteome</keyword>
<proteinExistence type="predicted"/>
<sequence>MASVCISNCIEDTRVPVRPTYTNLYKWPESDAEFVRSVSSNGHRAAGARPHPTVVDSISCRQMFLRSYTFSRKESVPEKTKKCLEKVKLRMASGNKSNKTKSTTIDEKKRPGRGVFMKAKEGSCNALFTFFRRLLFCTAKVDVVDDI</sequence>
<dbReference type="EMBL" id="LRBV02000001">
    <property type="status" value="NOT_ANNOTATED_CDS"/>
    <property type="molecule type" value="Genomic_DNA"/>
</dbReference>
<dbReference type="Gramene" id="QL01p034494:mrna">
    <property type="protein sequence ID" value="QL01p034494:mrna:CDS:1"/>
    <property type="gene ID" value="QL01p034494"/>
</dbReference>
<accession>A0A7N2KPL4</accession>
<name>A0A7N2KPL4_QUELO</name>
<reference evidence="1 2" key="1">
    <citation type="journal article" date="2016" name="G3 (Bethesda)">
        <title>First Draft Assembly and Annotation of the Genome of a California Endemic Oak Quercus lobata Nee (Fagaceae).</title>
        <authorList>
            <person name="Sork V.L."/>
            <person name="Fitz-Gibbon S.T."/>
            <person name="Puiu D."/>
            <person name="Crepeau M."/>
            <person name="Gugger P.F."/>
            <person name="Sherman R."/>
            <person name="Stevens K."/>
            <person name="Langley C.H."/>
            <person name="Pellegrini M."/>
            <person name="Salzberg S.L."/>
        </authorList>
    </citation>
    <scope>NUCLEOTIDE SEQUENCE [LARGE SCALE GENOMIC DNA]</scope>
    <source>
        <strain evidence="1 2">cv. SW786</strain>
    </source>
</reference>
<organism evidence="1 2">
    <name type="scientific">Quercus lobata</name>
    <name type="common">Valley oak</name>
    <dbReference type="NCBI Taxonomy" id="97700"/>
    <lineage>
        <taxon>Eukaryota</taxon>
        <taxon>Viridiplantae</taxon>
        <taxon>Streptophyta</taxon>
        <taxon>Embryophyta</taxon>
        <taxon>Tracheophyta</taxon>
        <taxon>Spermatophyta</taxon>
        <taxon>Magnoliopsida</taxon>
        <taxon>eudicotyledons</taxon>
        <taxon>Gunneridae</taxon>
        <taxon>Pentapetalae</taxon>
        <taxon>rosids</taxon>
        <taxon>fabids</taxon>
        <taxon>Fagales</taxon>
        <taxon>Fagaceae</taxon>
        <taxon>Quercus</taxon>
    </lineage>
</organism>
<dbReference type="KEGG" id="qlo:115952970"/>